<keyword evidence="1" id="KW-0472">Membrane</keyword>
<feature type="transmembrane region" description="Helical" evidence="1">
    <location>
        <begin position="81"/>
        <end position="103"/>
    </location>
</feature>
<dbReference type="InterPro" id="IPR025588">
    <property type="entry name" value="YcxB-like_C"/>
</dbReference>
<feature type="transmembrane region" description="Helical" evidence="1">
    <location>
        <begin position="55"/>
        <end position="75"/>
    </location>
</feature>
<dbReference type="AlphaFoldDB" id="A0A9X2JG17"/>
<evidence type="ECO:0000259" key="2">
    <source>
        <dbReference type="Pfam" id="PF14317"/>
    </source>
</evidence>
<keyword evidence="1" id="KW-0812">Transmembrane</keyword>
<evidence type="ECO:0000313" key="3">
    <source>
        <dbReference type="EMBL" id="MCO6044620.1"/>
    </source>
</evidence>
<comment type="caution">
    <text evidence="3">The sequence shown here is derived from an EMBL/GenBank/DDBJ whole genome shotgun (WGS) entry which is preliminary data.</text>
</comment>
<feature type="domain" description="YcxB-like C-terminal" evidence="2">
    <location>
        <begin position="133"/>
        <end position="174"/>
    </location>
</feature>
<keyword evidence="4" id="KW-1185">Reference proteome</keyword>
<organism evidence="3 4">
    <name type="scientific">Aeoliella straminimaris</name>
    <dbReference type="NCBI Taxonomy" id="2954799"/>
    <lineage>
        <taxon>Bacteria</taxon>
        <taxon>Pseudomonadati</taxon>
        <taxon>Planctomycetota</taxon>
        <taxon>Planctomycetia</taxon>
        <taxon>Pirellulales</taxon>
        <taxon>Lacipirellulaceae</taxon>
        <taxon>Aeoliella</taxon>
    </lineage>
</organism>
<accession>A0A9X2JG17</accession>
<reference evidence="3" key="1">
    <citation type="submission" date="2022-06" db="EMBL/GenBank/DDBJ databases">
        <title>Aeoliella straminimaris, a novel planctomycete from sediments.</title>
        <authorList>
            <person name="Vitorino I.R."/>
            <person name="Lage O.M."/>
        </authorList>
    </citation>
    <scope>NUCLEOTIDE SEQUENCE</scope>
    <source>
        <strain evidence="3">ICT_H6.2</strain>
    </source>
</reference>
<gene>
    <name evidence="3" type="ORF">NG895_11945</name>
</gene>
<sequence length="193" mass="21630">MNVNPYSSPQTSSDSAGVVGVDTNLLPITVRYVWTADELVKATQFHRRSILRRGFAIAIEIFLAVLALIGLAIVVSGHYAGYLLLVGGGLALLLSLVGTTWLLRWQFHRRPDRHTEITWIIDAIQLKNQHDLGRTEFTWAAISKMTHTPEGILLYPNDQVFYWLPRHGFAGCQEFETLVELAKTNVARCSAIK</sequence>
<keyword evidence="1" id="KW-1133">Transmembrane helix</keyword>
<dbReference type="Proteomes" id="UP001155241">
    <property type="component" value="Unassembled WGS sequence"/>
</dbReference>
<dbReference type="RefSeq" id="WP_252852730.1">
    <property type="nucleotide sequence ID" value="NZ_JAMXLR010000036.1"/>
</dbReference>
<proteinExistence type="predicted"/>
<dbReference type="Pfam" id="PF14317">
    <property type="entry name" value="YcxB"/>
    <property type="match status" value="1"/>
</dbReference>
<evidence type="ECO:0000256" key="1">
    <source>
        <dbReference type="SAM" id="Phobius"/>
    </source>
</evidence>
<dbReference type="EMBL" id="JAMXLR010000036">
    <property type="protein sequence ID" value="MCO6044620.1"/>
    <property type="molecule type" value="Genomic_DNA"/>
</dbReference>
<name>A0A9X2JG17_9BACT</name>
<evidence type="ECO:0000313" key="4">
    <source>
        <dbReference type="Proteomes" id="UP001155241"/>
    </source>
</evidence>
<protein>
    <submittedName>
        <fullName evidence="3">YcxB family protein</fullName>
    </submittedName>
</protein>